<dbReference type="PROSITE" id="PS50893">
    <property type="entry name" value="ABC_TRANSPORTER_2"/>
    <property type="match status" value="1"/>
</dbReference>
<dbReference type="CDD" id="cd03260">
    <property type="entry name" value="ABC_PstB_phosphate_transporter"/>
    <property type="match status" value="1"/>
</dbReference>
<dbReference type="SUPFAM" id="SSF52540">
    <property type="entry name" value="P-loop containing nucleoside triphosphate hydrolases"/>
    <property type="match status" value="1"/>
</dbReference>
<keyword evidence="2" id="KW-0592">Phosphate transport</keyword>
<protein>
    <submittedName>
        <fullName evidence="6">Phosphate import ATP-binding protein PstB</fullName>
        <ecNumber evidence="6">3.6.3.27</ecNumber>
    </submittedName>
</protein>
<dbReference type="GO" id="GO:0035435">
    <property type="term" value="P:phosphate ion transmembrane transport"/>
    <property type="evidence" value="ECO:0007669"/>
    <property type="project" value="InterPro"/>
</dbReference>
<dbReference type="PROSITE" id="PS00211">
    <property type="entry name" value="ABC_TRANSPORTER_1"/>
    <property type="match status" value="1"/>
</dbReference>
<dbReference type="GO" id="GO:0016887">
    <property type="term" value="F:ATP hydrolysis activity"/>
    <property type="evidence" value="ECO:0007669"/>
    <property type="project" value="InterPro"/>
</dbReference>
<dbReference type="GO" id="GO:0016020">
    <property type="term" value="C:membrane"/>
    <property type="evidence" value="ECO:0007669"/>
    <property type="project" value="InterPro"/>
</dbReference>
<reference evidence="6 7" key="1">
    <citation type="submission" date="2016-10" db="EMBL/GenBank/DDBJ databases">
        <title>Genome Sequence of Pseudomonas putida GM4FR.</title>
        <authorList>
            <person name="Poehlein A."/>
            <person name="Wemheuer F."/>
            <person name="Hollensteiner J."/>
            <person name="Wemheuer B."/>
        </authorList>
    </citation>
    <scope>NUCLEOTIDE SEQUENCE [LARGE SCALE GENOMIC DNA]</scope>
    <source>
        <strain evidence="6 7">GM4FR</strain>
    </source>
</reference>
<sequence>MTNKTGAATLESSVRAVPSIAGTVTHLNTAAEGYIEIQDLSVSYGKRVVVEGVNLRVPRNSVTALIGPSGCGKSSLLHCLNRLNDLVPECSVSGSISFSWMDGKRLLKDPTQLRRQVGMLFQRPNPFPFSIRKNLEFALRQHGIKARDEIDTRIEASLKEVGLWDEVHDRLDGPALALSGGQQQRLCLARALVLGPEVLLMDEPCSALDPISTQTIEALISSLSQRRTIVLVTHSLSQARRVADQVAVFWKVEGVGRLIECGKAREVFERPRHELTRAYLQFA</sequence>
<feature type="domain" description="ABC transporter" evidence="5">
    <location>
        <begin position="35"/>
        <end position="280"/>
    </location>
</feature>
<evidence type="ECO:0000256" key="1">
    <source>
        <dbReference type="ARBA" id="ARBA00022448"/>
    </source>
</evidence>
<name>A0A1Q9R201_PSEPU</name>
<evidence type="ECO:0000313" key="7">
    <source>
        <dbReference type="Proteomes" id="UP000186736"/>
    </source>
</evidence>
<dbReference type="SMART" id="SM00382">
    <property type="entry name" value="AAA"/>
    <property type="match status" value="1"/>
</dbReference>
<evidence type="ECO:0000256" key="3">
    <source>
        <dbReference type="ARBA" id="ARBA00022741"/>
    </source>
</evidence>
<dbReference type="PANTHER" id="PTHR43423">
    <property type="entry name" value="ABC TRANSPORTER I FAMILY MEMBER 17"/>
    <property type="match status" value="1"/>
</dbReference>
<keyword evidence="6" id="KW-0378">Hydrolase</keyword>
<dbReference type="GO" id="GO:0005524">
    <property type="term" value="F:ATP binding"/>
    <property type="evidence" value="ECO:0007669"/>
    <property type="project" value="UniProtKB-KW"/>
</dbReference>
<dbReference type="GO" id="GO:0005315">
    <property type="term" value="F:phosphate transmembrane transporter activity"/>
    <property type="evidence" value="ECO:0007669"/>
    <property type="project" value="InterPro"/>
</dbReference>
<dbReference type="EC" id="3.6.3.27" evidence="6"/>
<keyword evidence="4 6" id="KW-0067">ATP-binding</keyword>
<dbReference type="InterPro" id="IPR027417">
    <property type="entry name" value="P-loop_NTPase"/>
</dbReference>
<dbReference type="InterPro" id="IPR017871">
    <property type="entry name" value="ABC_transporter-like_CS"/>
</dbReference>
<dbReference type="Proteomes" id="UP000186736">
    <property type="component" value="Unassembled WGS sequence"/>
</dbReference>
<evidence type="ECO:0000256" key="2">
    <source>
        <dbReference type="ARBA" id="ARBA00022592"/>
    </source>
</evidence>
<dbReference type="OrthoDB" id="9802264at2"/>
<evidence type="ECO:0000256" key="4">
    <source>
        <dbReference type="ARBA" id="ARBA00022840"/>
    </source>
</evidence>
<keyword evidence="3" id="KW-0547">Nucleotide-binding</keyword>
<proteinExistence type="predicted"/>
<evidence type="ECO:0000259" key="5">
    <source>
        <dbReference type="PROSITE" id="PS50893"/>
    </source>
</evidence>
<dbReference type="EMBL" id="MKZO01000032">
    <property type="protein sequence ID" value="OLS61433.1"/>
    <property type="molecule type" value="Genomic_DNA"/>
</dbReference>
<dbReference type="PANTHER" id="PTHR43423:SF1">
    <property type="entry name" value="ABC TRANSPORTER I FAMILY MEMBER 17"/>
    <property type="match status" value="1"/>
</dbReference>
<dbReference type="InterPro" id="IPR003439">
    <property type="entry name" value="ABC_transporter-like_ATP-bd"/>
</dbReference>
<dbReference type="InterPro" id="IPR003593">
    <property type="entry name" value="AAA+_ATPase"/>
</dbReference>
<dbReference type="InterPro" id="IPR005670">
    <property type="entry name" value="PstB-like"/>
</dbReference>
<evidence type="ECO:0000313" key="6">
    <source>
        <dbReference type="EMBL" id="OLS61433.1"/>
    </source>
</evidence>
<gene>
    <name evidence="6" type="primary">pstB_1</name>
    <name evidence="6" type="ORF">PSEMO_36480</name>
</gene>
<dbReference type="RefSeq" id="WP_081430284.1">
    <property type="nucleotide sequence ID" value="NZ_MKZO01000032.1"/>
</dbReference>
<comment type="caution">
    <text evidence="6">The sequence shown here is derived from an EMBL/GenBank/DDBJ whole genome shotgun (WGS) entry which is preliminary data.</text>
</comment>
<dbReference type="Gene3D" id="3.40.50.300">
    <property type="entry name" value="P-loop containing nucleotide triphosphate hydrolases"/>
    <property type="match status" value="1"/>
</dbReference>
<accession>A0A1Q9R201</accession>
<dbReference type="AlphaFoldDB" id="A0A1Q9R201"/>
<organism evidence="6 7">
    <name type="scientific">Pseudomonas putida</name>
    <name type="common">Arthrobacter siderocapsulatus</name>
    <dbReference type="NCBI Taxonomy" id="303"/>
    <lineage>
        <taxon>Bacteria</taxon>
        <taxon>Pseudomonadati</taxon>
        <taxon>Pseudomonadota</taxon>
        <taxon>Gammaproteobacteria</taxon>
        <taxon>Pseudomonadales</taxon>
        <taxon>Pseudomonadaceae</taxon>
        <taxon>Pseudomonas</taxon>
    </lineage>
</organism>
<dbReference type="Pfam" id="PF00005">
    <property type="entry name" value="ABC_tran"/>
    <property type="match status" value="1"/>
</dbReference>
<keyword evidence="1" id="KW-0813">Transport</keyword>